<protein>
    <submittedName>
        <fullName evidence="4">ATP binding to DnaK triggers the release of the substrate protein</fullName>
    </submittedName>
</protein>
<evidence type="ECO:0000259" key="3">
    <source>
        <dbReference type="PROSITE" id="PS50076"/>
    </source>
</evidence>
<dbReference type="AlphaFoldDB" id="A0A9N8DRD0"/>
<reference evidence="4" key="1">
    <citation type="submission" date="2020-06" db="EMBL/GenBank/DDBJ databases">
        <authorList>
            <consortium name="Plant Systems Biology data submission"/>
        </authorList>
    </citation>
    <scope>NUCLEOTIDE SEQUENCE</scope>
    <source>
        <strain evidence="4">D6</strain>
    </source>
</reference>
<dbReference type="EMBL" id="CAICTM010000227">
    <property type="protein sequence ID" value="CAB9505336.1"/>
    <property type="molecule type" value="Genomic_DNA"/>
</dbReference>
<sequence length="199" mass="22620">MALLVVLVCLQLQPVMAKDADSAEQQRKKKAAAKRRRQRKDARIVKKILHAATRQDHYGVLGLRNWEVQIPAYTVKLLRLNKSITTPEWKLFHISSDQIKRAYRNRAIAVHPDKNSDPHASEAFIAVENAASLLTNESQRKTYDDERRLALQERRQHYTQRGTEALQVVVGALQKALWTAKSILGPFAFPVLILGALII</sequence>
<dbReference type="Gene3D" id="1.10.287.110">
    <property type="entry name" value="DnaJ domain"/>
    <property type="match status" value="1"/>
</dbReference>
<evidence type="ECO:0000313" key="5">
    <source>
        <dbReference type="Proteomes" id="UP001153069"/>
    </source>
</evidence>
<dbReference type="SUPFAM" id="SSF46565">
    <property type="entry name" value="Chaperone J-domain"/>
    <property type="match status" value="1"/>
</dbReference>
<evidence type="ECO:0000256" key="2">
    <source>
        <dbReference type="SAM" id="SignalP"/>
    </source>
</evidence>
<dbReference type="GO" id="GO:0071218">
    <property type="term" value="P:cellular response to misfolded protein"/>
    <property type="evidence" value="ECO:0007669"/>
    <property type="project" value="TreeGrafter"/>
</dbReference>
<dbReference type="Pfam" id="PF00226">
    <property type="entry name" value="DnaJ"/>
    <property type="match status" value="1"/>
</dbReference>
<dbReference type="OrthoDB" id="10250354at2759"/>
<evidence type="ECO:0000256" key="1">
    <source>
        <dbReference type="SAM" id="MobiDB-lite"/>
    </source>
</evidence>
<keyword evidence="5" id="KW-1185">Reference proteome</keyword>
<name>A0A9N8DRD0_9STRA</name>
<proteinExistence type="predicted"/>
<organism evidence="4 5">
    <name type="scientific">Seminavis robusta</name>
    <dbReference type="NCBI Taxonomy" id="568900"/>
    <lineage>
        <taxon>Eukaryota</taxon>
        <taxon>Sar</taxon>
        <taxon>Stramenopiles</taxon>
        <taxon>Ochrophyta</taxon>
        <taxon>Bacillariophyta</taxon>
        <taxon>Bacillariophyceae</taxon>
        <taxon>Bacillariophycidae</taxon>
        <taxon>Naviculales</taxon>
        <taxon>Naviculaceae</taxon>
        <taxon>Seminavis</taxon>
    </lineage>
</organism>
<feature type="compositionally biased region" description="Basic residues" evidence="1">
    <location>
        <begin position="27"/>
        <end position="41"/>
    </location>
</feature>
<dbReference type="InterPro" id="IPR051100">
    <property type="entry name" value="DnaJ_subfamily_B/C"/>
</dbReference>
<keyword evidence="2" id="KW-0732">Signal</keyword>
<gene>
    <name evidence="4" type="ORF">SEMRO_228_G092530.1</name>
</gene>
<dbReference type="PANTHER" id="PTHR43908">
    <property type="entry name" value="AT29763P-RELATED"/>
    <property type="match status" value="1"/>
</dbReference>
<feature type="signal peptide" evidence="2">
    <location>
        <begin position="1"/>
        <end position="17"/>
    </location>
</feature>
<dbReference type="InterPro" id="IPR001623">
    <property type="entry name" value="DnaJ_domain"/>
</dbReference>
<dbReference type="GO" id="GO:0030544">
    <property type="term" value="F:Hsp70 protein binding"/>
    <property type="evidence" value="ECO:0007669"/>
    <property type="project" value="TreeGrafter"/>
</dbReference>
<feature type="domain" description="J" evidence="3">
    <location>
        <begin position="56"/>
        <end position="147"/>
    </location>
</feature>
<feature type="region of interest" description="Disordered" evidence="1">
    <location>
        <begin position="20"/>
        <end position="41"/>
    </location>
</feature>
<accession>A0A9N8DRD0</accession>
<dbReference type="PANTHER" id="PTHR43908:SF3">
    <property type="entry name" value="AT29763P-RELATED"/>
    <property type="match status" value="1"/>
</dbReference>
<dbReference type="SMART" id="SM00271">
    <property type="entry name" value="DnaJ"/>
    <property type="match status" value="1"/>
</dbReference>
<evidence type="ECO:0000313" key="4">
    <source>
        <dbReference type="EMBL" id="CAB9505336.1"/>
    </source>
</evidence>
<feature type="chain" id="PRO_5040210080" evidence="2">
    <location>
        <begin position="18"/>
        <end position="199"/>
    </location>
</feature>
<dbReference type="PROSITE" id="PS50076">
    <property type="entry name" value="DNAJ_2"/>
    <property type="match status" value="1"/>
</dbReference>
<dbReference type="Proteomes" id="UP001153069">
    <property type="component" value="Unassembled WGS sequence"/>
</dbReference>
<dbReference type="InterPro" id="IPR036869">
    <property type="entry name" value="J_dom_sf"/>
</dbReference>
<dbReference type="CDD" id="cd06257">
    <property type="entry name" value="DnaJ"/>
    <property type="match status" value="1"/>
</dbReference>
<comment type="caution">
    <text evidence="4">The sequence shown here is derived from an EMBL/GenBank/DDBJ whole genome shotgun (WGS) entry which is preliminary data.</text>
</comment>
<dbReference type="GO" id="GO:0005789">
    <property type="term" value="C:endoplasmic reticulum membrane"/>
    <property type="evidence" value="ECO:0007669"/>
    <property type="project" value="TreeGrafter"/>
</dbReference>